<keyword evidence="3" id="KW-0812">Transmembrane</keyword>
<feature type="non-terminal residue" evidence="10">
    <location>
        <position position="154"/>
    </location>
</feature>
<evidence type="ECO:0000256" key="8">
    <source>
        <dbReference type="ARBA" id="ARBA00023224"/>
    </source>
</evidence>
<dbReference type="AlphaFoldDB" id="A0A8K0G346"/>
<comment type="subcellular location">
    <subcellularLocation>
        <location evidence="1">Membrane</location>
        <topology evidence="1">Multi-pass membrane protein</topology>
    </subcellularLocation>
</comment>
<evidence type="ECO:0000256" key="5">
    <source>
        <dbReference type="ARBA" id="ARBA00022989"/>
    </source>
</evidence>
<evidence type="ECO:0000256" key="2">
    <source>
        <dbReference type="ARBA" id="ARBA00022606"/>
    </source>
</evidence>
<evidence type="ECO:0000256" key="3">
    <source>
        <dbReference type="ARBA" id="ARBA00022692"/>
    </source>
</evidence>
<dbReference type="OrthoDB" id="6759486at2759"/>
<feature type="non-terminal residue" evidence="10">
    <location>
        <position position="1"/>
    </location>
</feature>
<sequence length="154" mass="17362">ALTVACAIYFSKWYSHHFPSLKVPLLLIMQNAQHEITIRAGGLVAINTETFVNVSLRVEGDGKIAKKMPTKKEKTARSSSSRKDGTISSKVRKKIQNKPHMCTENIKEERSCHQKRIAAPNHTLQNQLRHAFVFAVLTTQLSLYCVPANYITDK</sequence>
<dbReference type="Proteomes" id="UP000801492">
    <property type="component" value="Unassembled WGS sequence"/>
</dbReference>
<dbReference type="GO" id="GO:0016020">
    <property type="term" value="C:membrane"/>
    <property type="evidence" value="ECO:0007669"/>
    <property type="project" value="UniProtKB-SubCell"/>
</dbReference>
<proteinExistence type="predicted"/>
<gene>
    <name evidence="10" type="ORF">ILUMI_19543</name>
</gene>
<dbReference type="GO" id="GO:0004984">
    <property type="term" value="F:olfactory receptor activity"/>
    <property type="evidence" value="ECO:0007669"/>
    <property type="project" value="InterPro"/>
</dbReference>
<evidence type="ECO:0000256" key="4">
    <source>
        <dbReference type="ARBA" id="ARBA00022725"/>
    </source>
</evidence>
<reference evidence="10" key="1">
    <citation type="submission" date="2019-08" db="EMBL/GenBank/DDBJ databases">
        <title>The genome of the North American firefly Photinus pyralis.</title>
        <authorList>
            <consortium name="Photinus pyralis genome working group"/>
            <person name="Fallon T.R."/>
            <person name="Sander Lower S.E."/>
            <person name="Weng J.-K."/>
        </authorList>
    </citation>
    <scope>NUCLEOTIDE SEQUENCE</scope>
    <source>
        <strain evidence="10">TRF0915ILg1</strain>
        <tissue evidence="10">Whole body</tissue>
    </source>
</reference>
<dbReference type="Pfam" id="PF02949">
    <property type="entry name" value="7tm_6"/>
    <property type="match status" value="1"/>
</dbReference>
<keyword evidence="8" id="KW-0807">Transducer</keyword>
<feature type="compositionally biased region" description="Basic and acidic residues" evidence="9">
    <location>
        <begin position="65"/>
        <end position="85"/>
    </location>
</feature>
<dbReference type="InterPro" id="IPR004117">
    <property type="entry name" value="7tm6_olfct_rcpt"/>
</dbReference>
<evidence type="ECO:0000256" key="7">
    <source>
        <dbReference type="ARBA" id="ARBA00023170"/>
    </source>
</evidence>
<feature type="region of interest" description="Disordered" evidence="9">
    <location>
        <begin position="65"/>
        <end position="94"/>
    </location>
</feature>
<keyword evidence="7" id="KW-0675">Receptor</keyword>
<evidence type="ECO:0000256" key="6">
    <source>
        <dbReference type="ARBA" id="ARBA00023136"/>
    </source>
</evidence>
<evidence type="ECO:0000256" key="1">
    <source>
        <dbReference type="ARBA" id="ARBA00004141"/>
    </source>
</evidence>
<dbReference type="EMBL" id="VTPC01087071">
    <property type="protein sequence ID" value="KAF2886632.1"/>
    <property type="molecule type" value="Genomic_DNA"/>
</dbReference>
<accession>A0A8K0G346</accession>
<keyword evidence="2" id="KW-0716">Sensory transduction</keyword>
<name>A0A8K0G346_IGNLU</name>
<keyword evidence="4" id="KW-0552">Olfaction</keyword>
<keyword evidence="6" id="KW-0472">Membrane</keyword>
<evidence type="ECO:0000313" key="11">
    <source>
        <dbReference type="Proteomes" id="UP000801492"/>
    </source>
</evidence>
<protein>
    <submittedName>
        <fullName evidence="10">Uncharacterized protein</fullName>
    </submittedName>
</protein>
<keyword evidence="5" id="KW-1133">Transmembrane helix</keyword>
<dbReference type="GO" id="GO:0005549">
    <property type="term" value="F:odorant binding"/>
    <property type="evidence" value="ECO:0007669"/>
    <property type="project" value="InterPro"/>
</dbReference>
<evidence type="ECO:0000256" key="9">
    <source>
        <dbReference type="SAM" id="MobiDB-lite"/>
    </source>
</evidence>
<evidence type="ECO:0000313" key="10">
    <source>
        <dbReference type="EMBL" id="KAF2886632.1"/>
    </source>
</evidence>
<keyword evidence="11" id="KW-1185">Reference proteome</keyword>
<dbReference type="GO" id="GO:0007165">
    <property type="term" value="P:signal transduction"/>
    <property type="evidence" value="ECO:0007669"/>
    <property type="project" value="UniProtKB-KW"/>
</dbReference>
<organism evidence="10 11">
    <name type="scientific">Ignelater luminosus</name>
    <name type="common">Cucubano</name>
    <name type="synonym">Pyrophorus luminosus</name>
    <dbReference type="NCBI Taxonomy" id="2038154"/>
    <lineage>
        <taxon>Eukaryota</taxon>
        <taxon>Metazoa</taxon>
        <taxon>Ecdysozoa</taxon>
        <taxon>Arthropoda</taxon>
        <taxon>Hexapoda</taxon>
        <taxon>Insecta</taxon>
        <taxon>Pterygota</taxon>
        <taxon>Neoptera</taxon>
        <taxon>Endopterygota</taxon>
        <taxon>Coleoptera</taxon>
        <taxon>Polyphaga</taxon>
        <taxon>Elateriformia</taxon>
        <taxon>Elateroidea</taxon>
        <taxon>Elateridae</taxon>
        <taxon>Agrypninae</taxon>
        <taxon>Pyrophorini</taxon>
        <taxon>Ignelater</taxon>
    </lineage>
</organism>
<comment type="caution">
    <text evidence="10">The sequence shown here is derived from an EMBL/GenBank/DDBJ whole genome shotgun (WGS) entry which is preliminary data.</text>
</comment>